<gene>
    <name evidence="2" type="ORF">PG994_002975</name>
</gene>
<accession>A0ABR1W6Q1</accession>
<evidence type="ECO:0000313" key="2">
    <source>
        <dbReference type="EMBL" id="KAK8079168.1"/>
    </source>
</evidence>
<protein>
    <submittedName>
        <fullName evidence="2">Uncharacterized protein</fullName>
    </submittedName>
</protein>
<feature type="region of interest" description="Disordered" evidence="1">
    <location>
        <begin position="167"/>
        <end position="205"/>
    </location>
</feature>
<keyword evidence="3" id="KW-1185">Reference proteome</keyword>
<comment type="caution">
    <text evidence="2">The sequence shown here is derived from an EMBL/GenBank/DDBJ whole genome shotgun (WGS) entry which is preliminary data.</text>
</comment>
<dbReference type="GeneID" id="92087447"/>
<sequence>MESTFYVTRRFPCGHSAVYEHPAIILRKMTRAGLVPRDQEFAQITVHLGTSDGCITCPPPVKTTAATATTTINVTEEVAIHHDEYDPRQQAMKTTTTTSTTKTKSLLKHSFCCEHNMRRPMHDGLGEAIVLEVESAYCEGCQEAKMREVYESLHALEQELGLGLDLNPSNNKTTIIDDDHSSSSSSSDDDDDDEPQRQRLRRSGEDELRDMFRQLEEAQLTAELAPWHFRGSLRVFADICVAAIGSPPERLRAWVQTLTPNEYLVADVQKAIEERLVKKSS</sequence>
<evidence type="ECO:0000313" key="3">
    <source>
        <dbReference type="Proteomes" id="UP001480595"/>
    </source>
</evidence>
<name>A0ABR1W6Q1_9PEZI</name>
<dbReference type="RefSeq" id="XP_066720239.1">
    <property type="nucleotide sequence ID" value="XM_066854384.1"/>
</dbReference>
<organism evidence="2 3">
    <name type="scientific">Apiospora phragmitis</name>
    <dbReference type="NCBI Taxonomy" id="2905665"/>
    <lineage>
        <taxon>Eukaryota</taxon>
        <taxon>Fungi</taxon>
        <taxon>Dikarya</taxon>
        <taxon>Ascomycota</taxon>
        <taxon>Pezizomycotina</taxon>
        <taxon>Sordariomycetes</taxon>
        <taxon>Xylariomycetidae</taxon>
        <taxon>Amphisphaeriales</taxon>
        <taxon>Apiosporaceae</taxon>
        <taxon>Apiospora</taxon>
    </lineage>
</organism>
<evidence type="ECO:0000256" key="1">
    <source>
        <dbReference type="SAM" id="MobiDB-lite"/>
    </source>
</evidence>
<proteinExistence type="predicted"/>
<dbReference type="EMBL" id="JAQQWL010000003">
    <property type="protein sequence ID" value="KAK8079168.1"/>
    <property type="molecule type" value="Genomic_DNA"/>
</dbReference>
<dbReference type="Proteomes" id="UP001480595">
    <property type="component" value="Unassembled WGS sequence"/>
</dbReference>
<reference evidence="2 3" key="1">
    <citation type="submission" date="2023-01" db="EMBL/GenBank/DDBJ databases">
        <title>Analysis of 21 Apiospora genomes using comparative genomics revels a genus with tremendous synthesis potential of carbohydrate active enzymes and secondary metabolites.</title>
        <authorList>
            <person name="Sorensen T."/>
        </authorList>
    </citation>
    <scope>NUCLEOTIDE SEQUENCE [LARGE SCALE GENOMIC DNA]</scope>
    <source>
        <strain evidence="2 3">CBS 135458</strain>
    </source>
</reference>